<gene>
    <name evidence="2" type="ORF">Thena_0434</name>
</gene>
<dbReference type="SUPFAM" id="SSF55008">
    <property type="entry name" value="HMA, heavy metal-associated domain"/>
    <property type="match status" value="1"/>
</dbReference>
<dbReference type="InterPro" id="IPR006121">
    <property type="entry name" value="HMA_dom"/>
</dbReference>
<reference evidence="2 3" key="1">
    <citation type="submission" date="2011-04" db="EMBL/GenBank/DDBJ databases">
        <title>The complete genome of Thermodesulfobium narugense DSM 14796.</title>
        <authorList>
            <consortium name="US DOE Joint Genome Institute (JGI-PGF)"/>
            <person name="Lucas S."/>
            <person name="Han J."/>
            <person name="Lapidus A."/>
            <person name="Bruce D."/>
            <person name="Goodwin L."/>
            <person name="Pitluck S."/>
            <person name="Peters L."/>
            <person name="Kyrpides N."/>
            <person name="Mavromatis K."/>
            <person name="Pagani I."/>
            <person name="Ivanova N."/>
            <person name="Ovchinnikova G."/>
            <person name="Zhang X."/>
            <person name="Saunders L."/>
            <person name="Detter J.C."/>
            <person name="Tapia R."/>
            <person name="Han C."/>
            <person name="Land M."/>
            <person name="Hauser L."/>
            <person name="Markowitz V."/>
            <person name="Cheng J.-F."/>
            <person name="Hugenholtz P."/>
            <person name="Woyke T."/>
            <person name="Wu D."/>
            <person name="Spring S."/>
            <person name="Schroeder M."/>
            <person name="Brambilla E."/>
            <person name="Klenk H.-P."/>
            <person name="Eisen J.A."/>
        </authorList>
    </citation>
    <scope>NUCLEOTIDE SEQUENCE [LARGE SCALE GENOMIC DNA]</scope>
    <source>
        <strain evidence="2 3">DSM 14796</strain>
    </source>
</reference>
<dbReference type="RefSeq" id="WP_013755804.1">
    <property type="nucleotide sequence ID" value="NC_015499.1"/>
</dbReference>
<dbReference type="InterPro" id="IPR036163">
    <property type="entry name" value="HMA_dom_sf"/>
</dbReference>
<dbReference type="STRING" id="747365.Thena_0434"/>
<dbReference type="Gene3D" id="3.30.70.100">
    <property type="match status" value="1"/>
</dbReference>
<dbReference type="PROSITE" id="PS50846">
    <property type="entry name" value="HMA_2"/>
    <property type="match status" value="1"/>
</dbReference>
<dbReference type="Proteomes" id="UP000011765">
    <property type="component" value="Chromosome"/>
</dbReference>
<keyword evidence="3" id="KW-1185">Reference proteome</keyword>
<evidence type="ECO:0000313" key="2">
    <source>
        <dbReference type="EMBL" id="AEE14076.1"/>
    </source>
</evidence>
<name>M1E568_9BACT</name>
<accession>M1E568</accession>
<dbReference type="Pfam" id="PF00403">
    <property type="entry name" value="HMA"/>
    <property type="match status" value="1"/>
</dbReference>
<dbReference type="EMBL" id="CP002690">
    <property type="protein sequence ID" value="AEE14076.1"/>
    <property type="molecule type" value="Genomic_DNA"/>
</dbReference>
<evidence type="ECO:0000259" key="1">
    <source>
        <dbReference type="PROSITE" id="PS50846"/>
    </source>
</evidence>
<dbReference type="OrthoDB" id="9813965at2"/>
<dbReference type="eggNOG" id="COG2608">
    <property type="taxonomic scope" value="Bacteria"/>
</dbReference>
<sequence>MKVYVSGMTCMHCKMTVERLFSQIDGVEKVEVDLTTGIVNVKSSKNISKEVLEKSLEDTAYKVEKVEY</sequence>
<protein>
    <submittedName>
        <fullName evidence="2">Heavy metal transport/detoxification protein</fullName>
    </submittedName>
</protein>
<organism evidence="2 3">
    <name type="scientific">Thermodesulfobium narugense DSM 14796</name>
    <dbReference type="NCBI Taxonomy" id="747365"/>
    <lineage>
        <taxon>Bacteria</taxon>
        <taxon>Pseudomonadati</taxon>
        <taxon>Thermodesulfobiota</taxon>
        <taxon>Thermodesulfobiia</taxon>
        <taxon>Thermodesulfobiales</taxon>
        <taxon>Thermodesulfobiaceae</taxon>
        <taxon>Thermodesulfobium</taxon>
    </lineage>
</organism>
<evidence type="ECO:0000313" key="3">
    <source>
        <dbReference type="Proteomes" id="UP000011765"/>
    </source>
</evidence>
<feature type="domain" description="HMA" evidence="1">
    <location>
        <begin position="1"/>
        <end position="64"/>
    </location>
</feature>
<dbReference type="CDD" id="cd00371">
    <property type="entry name" value="HMA"/>
    <property type="match status" value="1"/>
</dbReference>
<dbReference type="AlphaFoldDB" id="M1E568"/>
<dbReference type="GO" id="GO:0046872">
    <property type="term" value="F:metal ion binding"/>
    <property type="evidence" value="ECO:0007669"/>
    <property type="project" value="InterPro"/>
</dbReference>
<dbReference type="HOGENOM" id="CLU_134973_10_4_9"/>
<proteinExistence type="predicted"/>
<dbReference type="KEGG" id="tnr:Thena_0434"/>